<evidence type="ECO:0000259" key="3">
    <source>
        <dbReference type="Pfam" id="PF01648"/>
    </source>
</evidence>
<name>A0A919BLC0_9GAMM</name>
<keyword evidence="5" id="KW-1185">Reference proteome</keyword>
<dbReference type="InterPro" id="IPR050559">
    <property type="entry name" value="P-Pant_transferase_sf"/>
</dbReference>
<comment type="caution">
    <text evidence="4">The sequence shown here is derived from an EMBL/GenBank/DDBJ whole genome shotgun (WGS) entry which is preliminary data.</text>
</comment>
<accession>A0A919BLC0</accession>
<keyword evidence="2" id="KW-0808">Transferase</keyword>
<dbReference type="InterPro" id="IPR037143">
    <property type="entry name" value="4-PPantetheinyl_Trfase_dom_sf"/>
</dbReference>
<evidence type="ECO:0000256" key="1">
    <source>
        <dbReference type="ARBA" id="ARBA00010990"/>
    </source>
</evidence>
<protein>
    <recommendedName>
        <fullName evidence="3">4'-phosphopantetheinyl transferase domain-containing protein</fullName>
    </recommendedName>
</protein>
<organism evidence="4 5">
    <name type="scientific">Thalassotalea marina</name>
    <dbReference type="NCBI Taxonomy" id="1673741"/>
    <lineage>
        <taxon>Bacteria</taxon>
        <taxon>Pseudomonadati</taxon>
        <taxon>Pseudomonadota</taxon>
        <taxon>Gammaproteobacteria</taxon>
        <taxon>Alteromonadales</taxon>
        <taxon>Colwelliaceae</taxon>
        <taxon>Thalassotalea</taxon>
    </lineage>
</organism>
<dbReference type="Proteomes" id="UP000623842">
    <property type="component" value="Unassembled WGS sequence"/>
</dbReference>
<dbReference type="GO" id="GO:0000287">
    <property type="term" value="F:magnesium ion binding"/>
    <property type="evidence" value="ECO:0007669"/>
    <property type="project" value="InterPro"/>
</dbReference>
<dbReference type="EMBL" id="BNCK01000006">
    <property type="protein sequence ID" value="GHF97058.1"/>
    <property type="molecule type" value="Genomic_DNA"/>
</dbReference>
<proteinExistence type="inferred from homology"/>
<sequence length="217" mass="23663">MQNKPIYVAVSTKAAKFALDKSALQANELAQFSTKTSNKAQRQFLASRGFIKHVVAKHLGCGLQAVAVFFDTNTSVLNITVEGELFAYGALSHSNDAVAVIFAVGQHFTIGIDIELINRKRGVEALAVSCLTADEVNHVLHSSDAFSAFYQAWTLKEALSKATKISLTKLFSLESEALLTANNLVSQHLLQDNYICTCVLPAENQLTFIELSNCHEN</sequence>
<gene>
    <name evidence="4" type="ORF">GCM10017161_26460</name>
</gene>
<dbReference type="Pfam" id="PF01648">
    <property type="entry name" value="ACPS"/>
    <property type="match status" value="1"/>
</dbReference>
<dbReference type="SUPFAM" id="SSF56214">
    <property type="entry name" value="4'-phosphopantetheinyl transferase"/>
    <property type="match status" value="2"/>
</dbReference>
<evidence type="ECO:0000313" key="4">
    <source>
        <dbReference type="EMBL" id="GHF97058.1"/>
    </source>
</evidence>
<dbReference type="GO" id="GO:0019878">
    <property type="term" value="P:lysine biosynthetic process via aminoadipic acid"/>
    <property type="evidence" value="ECO:0007669"/>
    <property type="project" value="TreeGrafter"/>
</dbReference>
<dbReference type="GO" id="GO:0008897">
    <property type="term" value="F:holo-[acyl-carrier-protein] synthase activity"/>
    <property type="evidence" value="ECO:0007669"/>
    <property type="project" value="InterPro"/>
</dbReference>
<dbReference type="InterPro" id="IPR008278">
    <property type="entry name" value="4-PPantetheinyl_Trfase_dom"/>
</dbReference>
<dbReference type="GO" id="GO:0005829">
    <property type="term" value="C:cytosol"/>
    <property type="evidence" value="ECO:0007669"/>
    <property type="project" value="TreeGrafter"/>
</dbReference>
<dbReference type="Gene3D" id="3.90.470.20">
    <property type="entry name" value="4'-phosphopantetheinyl transferase domain"/>
    <property type="match status" value="2"/>
</dbReference>
<feature type="domain" description="4'-phosphopantetheinyl transferase" evidence="3">
    <location>
        <begin position="110"/>
        <end position="179"/>
    </location>
</feature>
<dbReference type="PANTHER" id="PTHR12215">
    <property type="entry name" value="PHOSPHOPANTETHEINE TRANSFERASE"/>
    <property type="match status" value="1"/>
</dbReference>
<dbReference type="AlphaFoldDB" id="A0A919BLC0"/>
<dbReference type="PANTHER" id="PTHR12215:SF10">
    <property type="entry name" value="L-AMINOADIPATE-SEMIALDEHYDE DEHYDROGENASE-PHOSPHOPANTETHEINYL TRANSFERASE"/>
    <property type="match status" value="1"/>
</dbReference>
<reference evidence="4" key="1">
    <citation type="journal article" date="2014" name="Int. J. Syst. Evol. Microbiol.">
        <title>Complete genome sequence of Corynebacterium casei LMG S-19264T (=DSM 44701T), isolated from a smear-ripened cheese.</title>
        <authorList>
            <consortium name="US DOE Joint Genome Institute (JGI-PGF)"/>
            <person name="Walter F."/>
            <person name="Albersmeier A."/>
            <person name="Kalinowski J."/>
            <person name="Ruckert C."/>
        </authorList>
    </citation>
    <scope>NUCLEOTIDE SEQUENCE</scope>
    <source>
        <strain evidence="4">KCTC 42731</strain>
    </source>
</reference>
<comment type="similarity">
    <text evidence="1">Belongs to the P-Pant transferase superfamily. Gsp/Sfp/HetI/AcpT family.</text>
</comment>
<evidence type="ECO:0000256" key="2">
    <source>
        <dbReference type="ARBA" id="ARBA00022679"/>
    </source>
</evidence>
<evidence type="ECO:0000313" key="5">
    <source>
        <dbReference type="Proteomes" id="UP000623842"/>
    </source>
</evidence>
<reference evidence="4" key="2">
    <citation type="submission" date="2020-09" db="EMBL/GenBank/DDBJ databases">
        <authorList>
            <person name="Sun Q."/>
            <person name="Kim S."/>
        </authorList>
    </citation>
    <scope>NUCLEOTIDE SEQUENCE</scope>
    <source>
        <strain evidence="4">KCTC 42731</strain>
    </source>
</reference>
<dbReference type="RefSeq" id="WP_189771451.1">
    <property type="nucleotide sequence ID" value="NZ_BNCK01000006.1"/>
</dbReference>